<accession>A0A444W454</accession>
<proteinExistence type="predicted"/>
<dbReference type="Proteomes" id="UP000290433">
    <property type="component" value="Unassembled WGS sequence"/>
</dbReference>
<sequence>MPLLYNFNKLSKFSILSNLIKSNFKILITTLLKASEKNQIISNC</sequence>
<dbReference type="AlphaFoldDB" id="A0A444W454"/>
<reference evidence="1 2" key="1">
    <citation type="submission" date="2014-12" db="EMBL/GenBank/DDBJ databases">
        <title>Genome sequence of Flavobacterium anhuiense RCM74.</title>
        <authorList>
            <person name="Kim J.F."/>
            <person name="Song J.Y."/>
            <person name="Kwak M.-J."/>
            <person name="Lee S.-W."/>
        </authorList>
    </citation>
    <scope>NUCLEOTIDE SEQUENCE [LARGE SCALE GENOMIC DNA]</scope>
    <source>
        <strain evidence="1 2">RCM74</strain>
    </source>
</reference>
<organism evidence="1 2">
    <name type="scientific">Flavobacterium anhuiense</name>
    <dbReference type="NCBI Taxonomy" id="459526"/>
    <lineage>
        <taxon>Bacteria</taxon>
        <taxon>Pseudomonadati</taxon>
        <taxon>Bacteroidota</taxon>
        <taxon>Flavobacteriia</taxon>
        <taxon>Flavobacteriales</taxon>
        <taxon>Flavobacteriaceae</taxon>
        <taxon>Flavobacterium</taxon>
    </lineage>
</organism>
<evidence type="ECO:0000313" key="1">
    <source>
        <dbReference type="EMBL" id="RYJ40669.1"/>
    </source>
</evidence>
<protein>
    <submittedName>
        <fullName evidence="1">Uncharacterized protein</fullName>
    </submittedName>
</protein>
<comment type="caution">
    <text evidence="1">The sequence shown here is derived from an EMBL/GenBank/DDBJ whole genome shotgun (WGS) entry which is preliminary data.</text>
</comment>
<evidence type="ECO:0000313" key="2">
    <source>
        <dbReference type="Proteomes" id="UP000290433"/>
    </source>
</evidence>
<name>A0A444W454_9FLAO</name>
<gene>
    <name evidence="1" type="ORF">NU08_0106</name>
</gene>
<dbReference type="EMBL" id="JUIV01000001">
    <property type="protein sequence ID" value="RYJ40669.1"/>
    <property type="molecule type" value="Genomic_DNA"/>
</dbReference>